<reference evidence="3 4" key="1">
    <citation type="journal article" date="2013" name="PLoS Genet.">
        <title>Genomic mechanisms accounting for the adaptation to parasitism in nematode-trapping fungi.</title>
        <authorList>
            <person name="Meerupati T."/>
            <person name="Andersson K.M."/>
            <person name="Friman E."/>
            <person name="Kumar D."/>
            <person name="Tunlid A."/>
            <person name="Ahren D."/>
        </authorList>
    </citation>
    <scope>NUCLEOTIDE SEQUENCE [LARGE SCALE GENOMIC DNA]</scope>
    <source>
        <strain evidence="3 4">CBS 200.50</strain>
    </source>
</reference>
<reference evidence="4" key="2">
    <citation type="submission" date="2013-04" db="EMBL/GenBank/DDBJ databases">
        <title>Genomic mechanisms accounting for the adaptation to parasitism in nematode-trapping fungi.</title>
        <authorList>
            <person name="Ahren D.G."/>
        </authorList>
    </citation>
    <scope>NUCLEOTIDE SEQUENCE [LARGE SCALE GENOMIC DNA]</scope>
    <source>
        <strain evidence="4">CBS 200.50</strain>
    </source>
</reference>
<dbReference type="SUPFAM" id="SSF53474">
    <property type="entry name" value="alpha/beta-Hydrolases"/>
    <property type="match status" value="1"/>
</dbReference>
<comment type="caution">
    <text evidence="3">The sequence shown here is derived from an EMBL/GenBank/DDBJ whole genome shotgun (WGS) entry which is preliminary data.</text>
</comment>
<evidence type="ECO:0000313" key="4">
    <source>
        <dbReference type="Proteomes" id="UP000015100"/>
    </source>
</evidence>
<dbReference type="OMA" id="GGYFFCS"/>
<dbReference type="Pfam" id="PF07859">
    <property type="entry name" value="Abhydrolase_3"/>
    <property type="match status" value="1"/>
</dbReference>
<dbReference type="AlphaFoldDB" id="S7ZYU1"/>
<dbReference type="eggNOG" id="ENOG502RYPI">
    <property type="taxonomic scope" value="Eukaryota"/>
</dbReference>
<feature type="domain" description="Alpha/beta hydrolase fold-3" evidence="2">
    <location>
        <begin position="102"/>
        <end position="307"/>
    </location>
</feature>
<dbReference type="STRING" id="1284197.S7ZYU1"/>
<dbReference type="Proteomes" id="UP000015100">
    <property type="component" value="Unassembled WGS sequence"/>
</dbReference>
<dbReference type="EMBL" id="AQGS01001002">
    <property type="protein sequence ID" value="EPS35895.1"/>
    <property type="molecule type" value="Genomic_DNA"/>
</dbReference>
<keyword evidence="4" id="KW-1185">Reference proteome</keyword>
<dbReference type="InterPro" id="IPR029058">
    <property type="entry name" value="AB_hydrolase_fold"/>
</dbReference>
<evidence type="ECO:0000313" key="3">
    <source>
        <dbReference type="EMBL" id="EPS35895.1"/>
    </source>
</evidence>
<keyword evidence="1" id="KW-0378">Hydrolase</keyword>
<accession>S7ZYU1</accession>
<proteinExistence type="predicted"/>
<gene>
    <name evidence="3" type="ORF">H072_10632</name>
</gene>
<sequence>MRSKTTLTQDGTVAITHSSSYSLRSRLLYSVLRVLYPTAISWLLSKPSESGHQPINIPKSIYKHFVVQKREFYDWSVYDISLKPKEAESKDGHGKSEVKRRMLYIPGTGFVMSTSSEHFRFVTTAFVEGVQAVVTVVLHPLAPKNTVLEVYPKVFELYEQLAASLPPDGEMDIGGDSSGGGISLSVTQHLRERGLRLPDRLFMMAPSVDFVQPQEEDMKIVSKLDPLQKVSESHDTHLKWVNNSMPLDDPIVSPIRGIFGDIQGVKVIGLVGKYDILDPDCTRLVERLKKENITTDWLFGEKMVHCWPLMHVYKIPEAKDAIVWIIDKMK</sequence>
<name>S7ZYU1_DACHA</name>
<evidence type="ECO:0000256" key="1">
    <source>
        <dbReference type="ARBA" id="ARBA00022801"/>
    </source>
</evidence>
<dbReference type="InterPro" id="IPR050300">
    <property type="entry name" value="GDXG_lipolytic_enzyme"/>
</dbReference>
<dbReference type="GO" id="GO:0016787">
    <property type="term" value="F:hydrolase activity"/>
    <property type="evidence" value="ECO:0007669"/>
    <property type="project" value="UniProtKB-KW"/>
</dbReference>
<protein>
    <recommendedName>
        <fullName evidence="2">Alpha/beta hydrolase fold-3 domain-containing protein</fullName>
    </recommendedName>
</protein>
<dbReference type="PANTHER" id="PTHR48081:SF8">
    <property type="entry name" value="ALPHA_BETA HYDROLASE FOLD-3 DOMAIN-CONTAINING PROTEIN-RELATED"/>
    <property type="match status" value="1"/>
</dbReference>
<organism evidence="3 4">
    <name type="scientific">Dactylellina haptotyla (strain CBS 200.50)</name>
    <name type="common">Nematode-trapping fungus</name>
    <name type="synonym">Monacrosporium haptotylum</name>
    <dbReference type="NCBI Taxonomy" id="1284197"/>
    <lineage>
        <taxon>Eukaryota</taxon>
        <taxon>Fungi</taxon>
        <taxon>Dikarya</taxon>
        <taxon>Ascomycota</taxon>
        <taxon>Pezizomycotina</taxon>
        <taxon>Orbiliomycetes</taxon>
        <taxon>Orbiliales</taxon>
        <taxon>Orbiliaceae</taxon>
        <taxon>Dactylellina</taxon>
    </lineage>
</organism>
<dbReference type="InterPro" id="IPR013094">
    <property type="entry name" value="AB_hydrolase_3"/>
</dbReference>
<dbReference type="HOGENOM" id="CLU_012494_13_4_1"/>
<dbReference type="Gene3D" id="3.40.50.1820">
    <property type="entry name" value="alpha/beta hydrolase"/>
    <property type="match status" value="1"/>
</dbReference>
<evidence type="ECO:0000259" key="2">
    <source>
        <dbReference type="Pfam" id="PF07859"/>
    </source>
</evidence>
<dbReference type="PANTHER" id="PTHR48081">
    <property type="entry name" value="AB HYDROLASE SUPERFAMILY PROTEIN C4A8.06C"/>
    <property type="match status" value="1"/>
</dbReference>
<dbReference type="OrthoDB" id="2152029at2759"/>